<dbReference type="STRING" id="558173.CDOO_09245"/>
<evidence type="ECO:0000313" key="1">
    <source>
        <dbReference type="EMBL" id="AIT61428.1"/>
    </source>
</evidence>
<dbReference type="AlphaFoldDB" id="A0A097IGY7"/>
<proteinExistence type="predicted"/>
<keyword evidence="2" id="KW-1185">Reference proteome</keyword>
<name>A0A097IGY7_9CORY</name>
<evidence type="ECO:0000313" key="2">
    <source>
        <dbReference type="Proteomes" id="UP000029914"/>
    </source>
</evidence>
<sequence>MTAPLIHRPSCPQPTAQWPTGVLVPQLRSTDGAPSPAAAIALSRRHDAVLSLNGRIQTPADLGRAGLSIRAAWDQSATNLLLLARAQPGMRFWLRALPAAPGQRPWNELAVDGAAATSWLAHPRTFTVLNEYLTTRFAATPIYSFDEDTSWTIRVRGEDPSSWAGPSRGSELIYRAGFPVPLSGLRETVLSPQSAPLLLAA</sequence>
<dbReference type="HOGENOM" id="CLU_1358544_0_0_11"/>
<dbReference type="KEGG" id="cdo:CDOO_09245"/>
<reference evidence="1 2" key="1">
    <citation type="submission" date="2013-09" db="EMBL/GenBank/DDBJ databases">
        <title>Complete genome sequence of Corynebacterium doosanense CAU 212(T) (=DSM 45436(T)), isolated from activated sludge.</title>
        <authorList>
            <person name="Schaffert L."/>
            <person name="Albersmeier A."/>
            <person name="Kalinowski J."/>
            <person name="Ruckert C."/>
        </authorList>
    </citation>
    <scope>NUCLEOTIDE SEQUENCE [LARGE SCALE GENOMIC DNA]</scope>
    <source>
        <strain evidence="1 2">CAU 212</strain>
    </source>
</reference>
<dbReference type="RefSeq" id="WP_018020906.1">
    <property type="nucleotide sequence ID" value="NZ_AQUX01000001.1"/>
</dbReference>
<protein>
    <submittedName>
        <fullName evidence="1">Uncharacterized protein</fullName>
    </submittedName>
</protein>
<dbReference type="OrthoDB" id="4408123at2"/>
<gene>
    <name evidence="1" type="ORF">CDOO_09245</name>
</gene>
<dbReference type="EMBL" id="CP006764">
    <property type="protein sequence ID" value="AIT61428.1"/>
    <property type="molecule type" value="Genomic_DNA"/>
</dbReference>
<accession>A0A097IGY7</accession>
<organism evidence="1 2">
    <name type="scientific">Corynebacterium doosanense CAU 212 = DSM 45436</name>
    <dbReference type="NCBI Taxonomy" id="558173"/>
    <lineage>
        <taxon>Bacteria</taxon>
        <taxon>Bacillati</taxon>
        <taxon>Actinomycetota</taxon>
        <taxon>Actinomycetes</taxon>
        <taxon>Mycobacteriales</taxon>
        <taxon>Corynebacteriaceae</taxon>
        <taxon>Corynebacterium</taxon>
    </lineage>
</organism>
<dbReference type="Proteomes" id="UP000029914">
    <property type="component" value="Chromosome"/>
</dbReference>